<name>A0A0N4VH95_ENTVE</name>
<accession>A0A0N4VH95</accession>
<dbReference type="AlphaFoldDB" id="A0A0N4VH95"/>
<sequence>MDVMEIICSYVSCSSIEDFCSNSFRPFGHCCNICGKKVFFLFFSLFVSSKYIVILFILNIFDAILTRIEEKKKKKKKTEC</sequence>
<dbReference type="EMBL" id="UXUI01010129">
    <property type="protein sequence ID" value="VDD94790.1"/>
    <property type="molecule type" value="Genomic_DNA"/>
</dbReference>
<organism evidence="3">
    <name type="scientific">Enterobius vermicularis</name>
    <name type="common">Human pinworm</name>
    <dbReference type="NCBI Taxonomy" id="51028"/>
    <lineage>
        <taxon>Eukaryota</taxon>
        <taxon>Metazoa</taxon>
        <taxon>Ecdysozoa</taxon>
        <taxon>Nematoda</taxon>
        <taxon>Chromadorea</taxon>
        <taxon>Rhabditida</taxon>
        <taxon>Spirurina</taxon>
        <taxon>Oxyuridomorpha</taxon>
        <taxon>Oxyuroidea</taxon>
        <taxon>Oxyuridae</taxon>
        <taxon>Enterobius</taxon>
    </lineage>
</organism>
<protein>
    <submittedName>
        <fullName evidence="3">Protein amnionless</fullName>
    </submittedName>
</protein>
<evidence type="ECO:0000313" key="3">
    <source>
        <dbReference type="WBParaSite" id="EVEC_0001019601-mRNA-1"/>
    </source>
</evidence>
<proteinExistence type="predicted"/>
<reference evidence="1 2" key="2">
    <citation type="submission" date="2018-10" db="EMBL/GenBank/DDBJ databases">
        <authorList>
            <consortium name="Pathogen Informatics"/>
        </authorList>
    </citation>
    <scope>NUCLEOTIDE SEQUENCE [LARGE SCALE GENOMIC DNA]</scope>
</reference>
<dbReference type="OrthoDB" id="5872647at2759"/>
<keyword evidence="2" id="KW-1185">Reference proteome</keyword>
<evidence type="ECO:0000313" key="1">
    <source>
        <dbReference type="EMBL" id="VDD94790.1"/>
    </source>
</evidence>
<dbReference type="Pfam" id="PF14828">
    <property type="entry name" value="Amnionless"/>
    <property type="match status" value="1"/>
</dbReference>
<gene>
    <name evidence="1" type="ORF">EVEC_LOCUS9541</name>
</gene>
<evidence type="ECO:0000313" key="2">
    <source>
        <dbReference type="Proteomes" id="UP000274131"/>
    </source>
</evidence>
<reference evidence="3" key="1">
    <citation type="submission" date="2017-02" db="UniProtKB">
        <authorList>
            <consortium name="WormBaseParasite"/>
        </authorList>
    </citation>
    <scope>IDENTIFICATION</scope>
</reference>
<dbReference type="WBParaSite" id="EVEC_0001019601-mRNA-1">
    <property type="protein sequence ID" value="EVEC_0001019601-mRNA-1"/>
    <property type="gene ID" value="EVEC_0001019601"/>
</dbReference>
<dbReference type="InterPro" id="IPR026112">
    <property type="entry name" value="AMN"/>
</dbReference>
<dbReference type="Proteomes" id="UP000274131">
    <property type="component" value="Unassembled WGS sequence"/>
</dbReference>